<reference evidence="12 13" key="1">
    <citation type="submission" date="2019-07" db="EMBL/GenBank/DDBJ databases">
        <title>Whole genome shotgun sequence of Cerasibacillus quisquiliarum NBRC 102429.</title>
        <authorList>
            <person name="Hosoyama A."/>
            <person name="Uohara A."/>
            <person name="Ohji S."/>
            <person name="Ichikawa N."/>
        </authorList>
    </citation>
    <scope>NUCLEOTIDE SEQUENCE [LARGE SCALE GENOMIC DNA]</scope>
    <source>
        <strain evidence="12 13">NBRC 102429</strain>
    </source>
</reference>
<keyword evidence="3 10" id="KW-0662">Pyridine nucleotide biosynthesis</keyword>
<evidence type="ECO:0000256" key="1">
    <source>
        <dbReference type="ARBA" id="ARBA00002324"/>
    </source>
</evidence>
<dbReference type="HAMAP" id="MF_00244">
    <property type="entry name" value="NaMN_adenylyltr"/>
    <property type="match status" value="1"/>
</dbReference>
<comment type="similarity">
    <text evidence="10">Belongs to the NadD family.</text>
</comment>
<comment type="function">
    <text evidence="1 10">Catalyzes the reversible adenylation of nicotinate mononucleotide (NaMN) to nicotinic acid adenine dinucleotide (NaAD).</text>
</comment>
<dbReference type="Pfam" id="PF01467">
    <property type="entry name" value="CTP_transf_like"/>
    <property type="match status" value="1"/>
</dbReference>
<protein>
    <recommendedName>
        <fullName evidence="10">Probable nicotinate-nucleotide adenylyltransferase</fullName>
        <ecNumber evidence="10">2.7.7.18</ecNumber>
    </recommendedName>
    <alternativeName>
        <fullName evidence="10">Deamido-NAD(+) diphosphorylase</fullName>
    </alternativeName>
    <alternativeName>
        <fullName evidence="10">Deamido-NAD(+) pyrophosphorylase</fullName>
    </alternativeName>
    <alternativeName>
        <fullName evidence="10">Nicotinate mononucleotide adenylyltransferase</fullName>
        <shortName evidence="10">NaMN adenylyltransferase</shortName>
    </alternativeName>
</protein>
<comment type="catalytic activity">
    <reaction evidence="9 10">
        <text>nicotinate beta-D-ribonucleotide + ATP + H(+) = deamido-NAD(+) + diphosphate</text>
        <dbReference type="Rhea" id="RHEA:22860"/>
        <dbReference type="ChEBI" id="CHEBI:15378"/>
        <dbReference type="ChEBI" id="CHEBI:30616"/>
        <dbReference type="ChEBI" id="CHEBI:33019"/>
        <dbReference type="ChEBI" id="CHEBI:57502"/>
        <dbReference type="ChEBI" id="CHEBI:58437"/>
        <dbReference type="EC" id="2.7.7.18"/>
    </reaction>
</comment>
<organism evidence="12 13">
    <name type="scientific">Cerasibacillus quisquiliarum</name>
    <dbReference type="NCBI Taxonomy" id="227865"/>
    <lineage>
        <taxon>Bacteria</taxon>
        <taxon>Bacillati</taxon>
        <taxon>Bacillota</taxon>
        <taxon>Bacilli</taxon>
        <taxon>Bacillales</taxon>
        <taxon>Bacillaceae</taxon>
        <taxon>Cerasibacillus</taxon>
    </lineage>
</organism>
<keyword evidence="8 10" id="KW-0520">NAD</keyword>
<accession>A0A511UWN6</accession>
<evidence type="ECO:0000256" key="4">
    <source>
        <dbReference type="ARBA" id="ARBA00022679"/>
    </source>
</evidence>
<evidence type="ECO:0000256" key="10">
    <source>
        <dbReference type="HAMAP-Rule" id="MF_00244"/>
    </source>
</evidence>
<evidence type="ECO:0000256" key="8">
    <source>
        <dbReference type="ARBA" id="ARBA00023027"/>
    </source>
</evidence>
<comment type="pathway">
    <text evidence="2 10">Cofactor biosynthesis; NAD(+) biosynthesis; deamido-NAD(+) from nicotinate D-ribonucleotide: step 1/1.</text>
</comment>
<evidence type="ECO:0000313" key="13">
    <source>
        <dbReference type="Proteomes" id="UP000321491"/>
    </source>
</evidence>
<dbReference type="Gene3D" id="3.40.50.620">
    <property type="entry name" value="HUPs"/>
    <property type="match status" value="1"/>
</dbReference>
<dbReference type="SUPFAM" id="SSF52374">
    <property type="entry name" value="Nucleotidylyl transferase"/>
    <property type="match status" value="1"/>
</dbReference>
<dbReference type="NCBIfam" id="TIGR00482">
    <property type="entry name" value="nicotinate (nicotinamide) nucleotide adenylyltransferase"/>
    <property type="match status" value="1"/>
</dbReference>
<evidence type="ECO:0000259" key="11">
    <source>
        <dbReference type="Pfam" id="PF01467"/>
    </source>
</evidence>
<comment type="caution">
    <text evidence="12">The sequence shown here is derived from an EMBL/GenBank/DDBJ whole genome shotgun (WGS) entry which is preliminary data.</text>
</comment>
<dbReference type="NCBIfam" id="NF000840">
    <property type="entry name" value="PRK00071.1-3"/>
    <property type="match status" value="1"/>
</dbReference>
<dbReference type="CDD" id="cd02165">
    <property type="entry name" value="NMNAT"/>
    <property type="match status" value="1"/>
</dbReference>
<dbReference type="AlphaFoldDB" id="A0A511UWN6"/>
<dbReference type="GO" id="GO:0004515">
    <property type="term" value="F:nicotinate-nucleotide adenylyltransferase activity"/>
    <property type="evidence" value="ECO:0007669"/>
    <property type="project" value="UniProtKB-UniRule"/>
</dbReference>
<dbReference type="NCBIfam" id="TIGR00125">
    <property type="entry name" value="cyt_tran_rel"/>
    <property type="match status" value="1"/>
</dbReference>
<dbReference type="InterPro" id="IPR005248">
    <property type="entry name" value="NadD/NMNAT"/>
</dbReference>
<keyword evidence="4 10" id="KW-0808">Transferase</keyword>
<dbReference type="EC" id="2.7.7.18" evidence="10"/>
<keyword evidence="7 10" id="KW-0067">ATP-binding</keyword>
<dbReference type="GO" id="GO:0009435">
    <property type="term" value="P:NAD+ biosynthetic process"/>
    <property type="evidence" value="ECO:0007669"/>
    <property type="project" value="UniProtKB-UniRule"/>
</dbReference>
<evidence type="ECO:0000256" key="3">
    <source>
        <dbReference type="ARBA" id="ARBA00022642"/>
    </source>
</evidence>
<evidence type="ECO:0000256" key="6">
    <source>
        <dbReference type="ARBA" id="ARBA00022741"/>
    </source>
</evidence>
<dbReference type="UniPathway" id="UPA00253">
    <property type="reaction ID" value="UER00332"/>
</dbReference>
<dbReference type="GO" id="GO:0005524">
    <property type="term" value="F:ATP binding"/>
    <property type="evidence" value="ECO:0007669"/>
    <property type="project" value="UniProtKB-KW"/>
</dbReference>
<keyword evidence="13" id="KW-1185">Reference proteome</keyword>
<keyword evidence="6 10" id="KW-0547">Nucleotide-binding</keyword>
<dbReference type="OrthoDB" id="5295945at2"/>
<evidence type="ECO:0000256" key="7">
    <source>
        <dbReference type="ARBA" id="ARBA00022840"/>
    </source>
</evidence>
<dbReference type="Proteomes" id="UP000321491">
    <property type="component" value="Unassembled WGS sequence"/>
</dbReference>
<keyword evidence="5 10" id="KW-0548">Nucleotidyltransferase</keyword>
<name>A0A511UWN6_9BACI</name>
<dbReference type="EMBL" id="BJXW01000012">
    <property type="protein sequence ID" value="GEN31036.1"/>
    <property type="molecule type" value="Genomic_DNA"/>
</dbReference>
<feature type="domain" description="Cytidyltransferase-like" evidence="11">
    <location>
        <begin position="6"/>
        <end position="161"/>
    </location>
</feature>
<dbReference type="NCBIfam" id="NF000841">
    <property type="entry name" value="PRK00071.1-4"/>
    <property type="match status" value="1"/>
</dbReference>
<evidence type="ECO:0000256" key="9">
    <source>
        <dbReference type="ARBA" id="ARBA00048721"/>
    </source>
</evidence>
<evidence type="ECO:0000256" key="5">
    <source>
        <dbReference type="ARBA" id="ARBA00022695"/>
    </source>
</evidence>
<dbReference type="InterPro" id="IPR014729">
    <property type="entry name" value="Rossmann-like_a/b/a_fold"/>
</dbReference>
<dbReference type="PANTHER" id="PTHR39321:SF3">
    <property type="entry name" value="PHOSPHOPANTETHEINE ADENYLYLTRANSFERASE"/>
    <property type="match status" value="1"/>
</dbReference>
<gene>
    <name evidence="10 12" type="primary">nadD</name>
    <name evidence="12" type="ORF">CQU01_12740</name>
</gene>
<evidence type="ECO:0000256" key="2">
    <source>
        <dbReference type="ARBA" id="ARBA00005019"/>
    </source>
</evidence>
<dbReference type="PANTHER" id="PTHR39321">
    <property type="entry name" value="NICOTINATE-NUCLEOTIDE ADENYLYLTRANSFERASE-RELATED"/>
    <property type="match status" value="1"/>
</dbReference>
<sequence length="189" mass="21926">MKHIGILGGTFDPPHIGHLMIAEEVRFTLKLDEIWFVPTADPPHKRTAHATSKERIEMVRLMIEDEPAFNINLIDIKRGGTSYTYETLNELKKLFPNDQFYFIIGADMVEYLPHWYKINDLMKLTTFVGVKRSGYTLKTSYPIMTVDVPVFEVSSSDIRKRIRTGRPAKYLVKEAVYSYIKERGLYESC</sequence>
<dbReference type="RefSeq" id="WP_146936863.1">
    <property type="nucleotide sequence ID" value="NZ_BJXW01000012.1"/>
</dbReference>
<dbReference type="InterPro" id="IPR004821">
    <property type="entry name" value="Cyt_trans-like"/>
</dbReference>
<evidence type="ECO:0000313" key="12">
    <source>
        <dbReference type="EMBL" id="GEN31036.1"/>
    </source>
</evidence>
<proteinExistence type="inferred from homology"/>